<reference evidence="2 3" key="1">
    <citation type="submission" date="2018-11" db="EMBL/GenBank/DDBJ databases">
        <title>Genomic Encyclopedia of Type Strains, Phase IV (KMG-IV): sequencing the most valuable type-strain genomes for metagenomic binning, comparative biology and taxonomic classification.</title>
        <authorList>
            <person name="Goeker M."/>
        </authorList>
    </citation>
    <scope>NUCLEOTIDE SEQUENCE [LARGE SCALE GENOMIC DNA]</scope>
    <source>
        <strain evidence="2 3">DSM 16974</strain>
    </source>
</reference>
<evidence type="ECO:0000313" key="2">
    <source>
        <dbReference type="EMBL" id="ROQ20974.1"/>
    </source>
</evidence>
<feature type="chain" id="PRO_5018131766" description="Solute-binding protein family 3/N-terminal domain-containing protein" evidence="1">
    <location>
        <begin position="27"/>
        <end position="242"/>
    </location>
</feature>
<dbReference type="AlphaFoldDB" id="A0A3N1NMG0"/>
<accession>A0A3N1NMG0</accession>
<evidence type="ECO:0000256" key="1">
    <source>
        <dbReference type="SAM" id="SignalP"/>
    </source>
</evidence>
<feature type="signal peptide" evidence="1">
    <location>
        <begin position="1"/>
        <end position="26"/>
    </location>
</feature>
<dbReference type="SUPFAM" id="SSF53850">
    <property type="entry name" value="Periplasmic binding protein-like II"/>
    <property type="match status" value="1"/>
</dbReference>
<name>A0A3N1NMG0_9GAMM</name>
<comment type="caution">
    <text evidence="2">The sequence shown here is derived from an EMBL/GenBank/DDBJ whole genome shotgun (WGS) entry which is preliminary data.</text>
</comment>
<dbReference type="OrthoDB" id="5704103at2"/>
<evidence type="ECO:0000313" key="3">
    <source>
        <dbReference type="Proteomes" id="UP000273643"/>
    </source>
</evidence>
<organism evidence="2 3">
    <name type="scientific">Marinimicrobium koreense</name>
    <dbReference type="NCBI Taxonomy" id="306545"/>
    <lineage>
        <taxon>Bacteria</taxon>
        <taxon>Pseudomonadati</taxon>
        <taxon>Pseudomonadota</taxon>
        <taxon>Gammaproteobacteria</taxon>
        <taxon>Cellvibrionales</taxon>
        <taxon>Cellvibrionaceae</taxon>
        <taxon>Marinimicrobium</taxon>
    </lineage>
</organism>
<dbReference type="EMBL" id="RJUK01000001">
    <property type="protein sequence ID" value="ROQ20974.1"/>
    <property type="molecule type" value="Genomic_DNA"/>
</dbReference>
<protein>
    <recommendedName>
        <fullName evidence="4">Solute-binding protein family 3/N-terminal domain-containing protein</fullName>
    </recommendedName>
</protein>
<dbReference type="Gene3D" id="3.40.190.10">
    <property type="entry name" value="Periplasmic binding protein-like II"/>
    <property type="match status" value="1"/>
</dbReference>
<keyword evidence="3" id="KW-1185">Reference proteome</keyword>
<sequence length="242" mass="27765">MTSRHRRCHHVFLLLGWLLFSSAALAEESRPKIVFSCWIPATVPLHQRVNTLFSESFDALGYDFSMHYRPNQRSLMEANAGISDGDCARTRGYRDNNPESNLIRIDVLLARTSMEAWSRNPELTLNTEQDLTRESLRIGYVRGHVVIKELMQRHELPNVISVTSTEHGLKMVSAGRLDLFIGTSVSTRQEMQQIELTQPIYSAGHVLEIEGYAYLNEAHRALLPSLERELRERLPTDGWQFE</sequence>
<keyword evidence="1" id="KW-0732">Signal</keyword>
<dbReference type="Proteomes" id="UP000273643">
    <property type="component" value="Unassembled WGS sequence"/>
</dbReference>
<gene>
    <name evidence="2" type="ORF">EDC38_1595</name>
</gene>
<evidence type="ECO:0008006" key="4">
    <source>
        <dbReference type="Google" id="ProtNLM"/>
    </source>
</evidence>
<proteinExistence type="predicted"/>
<dbReference type="RefSeq" id="WP_123638038.1">
    <property type="nucleotide sequence ID" value="NZ_RJUK01000001.1"/>
</dbReference>